<organism evidence="3 4">
    <name type="scientific">Elstera litoralis</name>
    <dbReference type="NCBI Taxonomy" id="552518"/>
    <lineage>
        <taxon>Bacteria</taxon>
        <taxon>Pseudomonadati</taxon>
        <taxon>Pseudomonadota</taxon>
        <taxon>Alphaproteobacteria</taxon>
        <taxon>Rhodospirillales</taxon>
        <taxon>Rhodospirillaceae</taxon>
        <taxon>Elstera</taxon>
    </lineage>
</organism>
<evidence type="ECO:0000313" key="4">
    <source>
        <dbReference type="Proteomes" id="UP000033774"/>
    </source>
</evidence>
<accession>A0A0F3IPU2</accession>
<dbReference type="AlphaFoldDB" id="A0A0F3IPU2"/>
<dbReference type="SUPFAM" id="SSF53448">
    <property type="entry name" value="Nucleotide-diphospho-sugar transferases"/>
    <property type="match status" value="1"/>
</dbReference>
<dbReference type="EMBL" id="LAJY01000460">
    <property type="protein sequence ID" value="KJV08751.1"/>
    <property type="molecule type" value="Genomic_DNA"/>
</dbReference>
<name>A0A0F3IPU2_9PROT</name>
<dbReference type="PANTHER" id="PTHR43179:SF7">
    <property type="entry name" value="RHAMNOSYLTRANSFERASE WBBL"/>
    <property type="match status" value="1"/>
</dbReference>
<dbReference type="Pfam" id="PF13432">
    <property type="entry name" value="TPR_16"/>
    <property type="match status" value="2"/>
</dbReference>
<dbReference type="PANTHER" id="PTHR43179">
    <property type="entry name" value="RHAMNOSYLTRANSFERASE WBBL"/>
    <property type="match status" value="1"/>
</dbReference>
<evidence type="ECO:0000313" key="3">
    <source>
        <dbReference type="EMBL" id="KJV08751.1"/>
    </source>
</evidence>
<feature type="domain" description="Glycosyltransferase 2-like" evidence="2">
    <location>
        <begin position="306"/>
        <end position="425"/>
    </location>
</feature>
<dbReference type="PROSITE" id="PS50005">
    <property type="entry name" value="TPR"/>
    <property type="match status" value="1"/>
</dbReference>
<keyword evidence="1" id="KW-0802">TPR repeat</keyword>
<dbReference type="InterPro" id="IPR001173">
    <property type="entry name" value="Glyco_trans_2-like"/>
</dbReference>
<dbReference type="Pfam" id="PF00535">
    <property type="entry name" value="Glycos_transf_2"/>
    <property type="match status" value="1"/>
</dbReference>
<dbReference type="SUPFAM" id="SSF48452">
    <property type="entry name" value="TPR-like"/>
    <property type="match status" value="2"/>
</dbReference>
<dbReference type="RefSeq" id="WP_045776706.1">
    <property type="nucleotide sequence ID" value="NZ_LAJY01000460.1"/>
</dbReference>
<dbReference type="Gene3D" id="1.25.40.10">
    <property type="entry name" value="Tetratricopeptide repeat domain"/>
    <property type="match status" value="2"/>
</dbReference>
<feature type="non-terminal residue" evidence="3">
    <location>
        <position position="1"/>
    </location>
</feature>
<dbReference type="InterPro" id="IPR019734">
    <property type="entry name" value="TPR_rpt"/>
</dbReference>
<protein>
    <recommendedName>
        <fullName evidence="2">Glycosyltransferase 2-like domain-containing protein</fullName>
    </recommendedName>
</protein>
<evidence type="ECO:0000259" key="2">
    <source>
        <dbReference type="Pfam" id="PF00535"/>
    </source>
</evidence>
<evidence type="ECO:0000256" key="1">
    <source>
        <dbReference type="PROSITE-ProRule" id="PRU00339"/>
    </source>
</evidence>
<proteinExistence type="predicted"/>
<dbReference type="OrthoDB" id="115878at2"/>
<keyword evidence="4" id="KW-1185">Reference proteome</keyword>
<dbReference type="InterPro" id="IPR011990">
    <property type="entry name" value="TPR-like_helical_dom_sf"/>
</dbReference>
<sequence>YQAVPEMAAAAYGFFLLETGDLNAAERVLRSALVIAPDHAPLHWYSGLLAQRQGDLPRAAAALRRACTLDPALPDAAFALAWVLHDLGDMPEAEVWGARALATGTTGDRRLQAAWFALRRRDYDVAESQYRAAACLIALADPRSQLLYRHWSEALQALGRGEEARRLLTDALQAHPEAARLWYRLGCIAQEAGDWQAADNALAQAHQFEPTLADAFFRRAQGLHGRGMAEGVAWLLEQALFLAPETLGARALLAENLREQGKIEAAQAYAPALDVSEDEGDLAAWLRSGRPLRLPTPRRAQVPDVSVVLVVRNQGGATLRALHALAAQTGPSVETILVDAASTDGTPDLLARVQGATILRTGQGLGWPQAANQGAARARGRHILFLAPDAQVPSGALALALVRIEGDASIGVVGGKRATCDDQGDDPDDPCVHEVASCSSAFLIVRRPLWAMLGGFDPAFATAVDGDRDFCQRVWRTGFRVVCAPRVRWGAEDGGD</sequence>
<comment type="caution">
    <text evidence="3">The sequence shown here is derived from an EMBL/GenBank/DDBJ whole genome shotgun (WGS) entry which is preliminary data.</text>
</comment>
<dbReference type="Gene3D" id="3.90.550.10">
    <property type="entry name" value="Spore Coat Polysaccharide Biosynthesis Protein SpsA, Chain A"/>
    <property type="match status" value="1"/>
</dbReference>
<dbReference type="Proteomes" id="UP000033774">
    <property type="component" value="Unassembled WGS sequence"/>
</dbReference>
<dbReference type="InterPro" id="IPR029044">
    <property type="entry name" value="Nucleotide-diphossugar_trans"/>
</dbReference>
<feature type="repeat" description="TPR" evidence="1">
    <location>
        <begin position="179"/>
        <end position="212"/>
    </location>
</feature>
<gene>
    <name evidence="3" type="ORF">VZ95_15730</name>
</gene>
<dbReference type="CDD" id="cd04186">
    <property type="entry name" value="GT_2_like_c"/>
    <property type="match status" value="1"/>
</dbReference>
<dbReference type="SMART" id="SM00028">
    <property type="entry name" value="TPR"/>
    <property type="match status" value="3"/>
</dbReference>
<reference evidence="3 4" key="1">
    <citation type="submission" date="2015-03" db="EMBL/GenBank/DDBJ databases">
        <title>Draft genome sequence of Elstera litoralis.</title>
        <authorList>
            <person name="Rahalkar M.C."/>
            <person name="Dhakephalkar P.K."/>
            <person name="Pore S.D."/>
            <person name="Arora P."/>
            <person name="Kapse N.G."/>
            <person name="Pandit P.S."/>
        </authorList>
    </citation>
    <scope>NUCLEOTIDE SEQUENCE [LARGE SCALE GENOMIC DNA]</scope>
    <source>
        <strain evidence="3 4">Dia-1</strain>
    </source>
</reference>